<protein>
    <submittedName>
        <fullName evidence="1">Uncharacterized protein</fullName>
    </submittedName>
</protein>
<dbReference type="AlphaFoldDB" id="A0A2N9M313"/>
<evidence type="ECO:0000313" key="1">
    <source>
        <dbReference type="EMBL" id="SPE29863.1"/>
    </source>
</evidence>
<dbReference type="Proteomes" id="UP000239735">
    <property type="component" value="Unassembled WGS sequence"/>
</dbReference>
<accession>A0A2N9M313</accession>
<evidence type="ECO:0000313" key="2">
    <source>
        <dbReference type="Proteomes" id="UP000239735"/>
    </source>
</evidence>
<sequence length="43" mass="4873">MRLDALLYLALFPQLIAGPILRASNFQLQLGDRRDAMARRSLS</sequence>
<dbReference type="EMBL" id="OKRB01000133">
    <property type="protein sequence ID" value="SPE29863.1"/>
    <property type="molecule type" value="Genomic_DNA"/>
</dbReference>
<gene>
    <name evidence="1" type="ORF">SBA5_720034</name>
</gene>
<name>A0A2N9M313_9BACT</name>
<organism evidence="1 2">
    <name type="scientific">Candidatus Sulfuritelmatomonas gaucii</name>
    <dbReference type="NCBI Taxonomy" id="2043161"/>
    <lineage>
        <taxon>Bacteria</taxon>
        <taxon>Pseudomonadati</taxon>
        <taxon>Acidobacteriota</taxon>
        <taxon>Terriglobia</taxon>
        <taxon>Terriglobales</taxon>
        <taxon>Acidobacteriaceae</taxon>
        <taxon>Candidatus Sulfuritelmatomonas</taxon>
    </lineage>
</organism>
<proteinExistence type="predicted"/>
<reference evidence="2" key="1">
    <citation type="submission" date="2018-02" db="EMBL/GenBank/DDBJ databases">
        <authorList>
            <person name="Hausmann B."/>
        </authorList>
    </citation>
    <scope>NUCLEOTIDE SEQUENCE [LARGE SCALE GENOMIC DNA]</scope>
    <source>
        <strain evidence="2">Peat soil MAG SbA5</strain>
    </source>
</reference>